<feature type="region of interest" description="Disordered" evidence="1">
    <location>
        <begin position="55"/>
        <end position="83"/>
    </location>
</feature>
<reference evidence="3" key="1">
    <citation type="journal article" date="2013" name="Nat. Genet.">
        <title>The duck genome and transcriptome provide insight into an avian influenza virus reservoir species.</title>
        <authorList>
            <person name="Huang Y."/>
            <person name="Li Y."/>
            <person name="Burt D.W."/>
            <person name="Chen H."/>
            <person name="Zhang Y."/>
            <person name="Qian W."/>
            <person name="Kim H."/>
            <person name="Gan S."/>
            <person name="Zhao Y."/>
            <person name="Li J."/>
            <person name="Yi K."/>
            <person name="Feng H."/>
            <person name="Zhu P."/>
            <person name="Li B."/>
            <person name="Liu Q."/>
            <person name="Fairley S."/>
            <person name="Magor K.E."/>
            <person name="Du Z."/>
            <person name="Hu X."/>
            <person name="Goodman L."/>
            <person name="Tafer H."/>
            <person name="Vignal A."/>
            <person name="Lee T."/>
            <person name="Kim K.W."/>
            <person name="Sheng Z."/>
            <person name="An Y."/>
            <person name="Searle S."/>
            <person name="Herrero J."/>
            <person name="Groenen M.A."/>
            <person name="Crooijmans R.P."/>
            <person name="Faraut T."/>
            <person name="Cai Q."/>
            <person name="Webster R.G."/>
            <person name="Aldridge J.R."/>
            <person name="Warren W.C."/>
            <person name="Bartschat S."/>
            <person name="Kehr S."/>
            <person name="Marz M."/>
            <person name="Stadler P.F."/>
            <person name="Smith J."/>
            <person name="Kraus R.H."/>
            <person name="Zhao Y."/>
            <person name="Ren L."/>
            <person name="Fei J."/>
            <person name="Morisson M."/>
            <person name="Kaiser P."/>
            <person name="Griffin D.K."/>
            <person name="Rao M."/>
            <person name="Pitel F."/>
            <person name="Wang J."/>
            <person name="Li N."/>
        </authorList>
    </citation>
    <scope>NUCLEOTIDE SEQUENCE [LARGE SCALE GENOMIC DNA]</scope>
</reference>
<evidence type="ECO:0000313" key="3">
    <source>
        <dbReference type="Proteomes" id="UP000296049"/>
    </source>
</evidence>
<name>R0LQA1_ANAPL</name>
<accession>R0LQA1</accession>
<feature type="region of interest" description="Disordered" evidence="1">
    <location>
        <begin position="1"/>
        <end position="41"/>
    </location>
</feature>
<protein>
    <submittedName>
        <fullName evidence="2">Uncharacterized protein</fullName>
    </submittedName>
</protein>
<proteinExistence type="predicted"/>
<dbReference type="AlphaFoldDB" id="R0LQA1"/>
<organism evidence="2 3">
    <name type="scientific">Anas platyrhynchos</name>
    <name type="common">Mallard</name>
    <name type="synonym">Anas boschas</name>
    <dbReference type="NCBI Taxonomy" id="8839"/>
    <lineage>
        <taxon>Eukaryota</taxon>
        <taxon>Metazoa</taxon>
        <taxon>Chordata</taxon>
        <taxon>Craniata</taxon>
        <taxon>Vertebrata</taxon>
        <taxon>Euteleostomi</taxon>
        <taxon>Archelosauria</taxon>
        <taxon>Archosauria</taxon>
        <taxon>Dinosauria</taxon>
        <taxon>Saurischia</taxon>
        <taxon>Theropoda</taxon>
        <taxon>Coelurosauria</taxon>
        <taxon>Aves</taxon>
        <taxon>Neognathae</taxon>
        <taxon>Galloanserae</taxon>
        <taxon>Anseriformes</taxon>
        <taxon>Anatidae</taxon>
        <taxon>Anatinae</taxon>
        <taxon>Anas</taxon>
    </lineage>
</organism>
<sequence>MARRWLCGTRPRSSACRPTSGPSWQGGKTAPEDPGGGGREKNYFCVVAAPWTEGKSPAQPAAVDETPPDITTSSAGTAARGQTHVQLVSKPVCRGPGHPAGSGQASPEFSPEALILPGAEQLELLPCASAFWQVFSTNRIGPLL</sequence>
<feature type="region of interest" description="Disordered" evidence="1">
    <location>
        <begin position="90"/>
        <end position="109"/>
    </location>
</feature>
<evidence type="ECO:0000256" key="1">
    <source>
        <dbReference type="SAM" id="MobiDB-lite"/>
    </source>
</evidence>
<keyword evidence="3" id="KW-1185">Reference proteome</keyword>
<dbReference type="Proteomes" id="UP000296049">
    <property type="component" value="Unassembled WGS sequence"/>
</dbReference>
<dbReference type="EMBL" id="KB742826">
    <property type="protein sequence ID" value="EOB03895.1"/>
    <property type="molecule type" value="Genomic_DNA"/>
</dbReference>
<gene>
    <name evidence="2" type="ORF">Anapl_09600</name>
</gene>
<evidence type="ECO:0000313" key="2">
    <source>
        <dbReference type="EMBL" id="EOB03895.1"/>
    </source>
</evidence>